<accession>A0ABC8V4Q4</accession>
<comment type="similarity">
    <text evidence="1">Belongs to the 'GDSL' lipolytic enzyme family.</text>
</comment>
<dbReference type="InterPro" id="IPR036514">
    <property type="entry name" value="SGNH_hydro_sf"/>
</dbReference>
<dbReference type="Pfam" id="PF00657">
    <property type="entry name" value="Lipase_GDSL"/>
    <property type="match status" value="1"/>
</dbReference>
<evidence type="ECO:0000256" key="4">
    <source>
        <dbReference type="ARBA" id="ARBA00023098"/>
    </source>
</evidence>
<dbReference type="InterPro" id="IPR035669">
    <property type="entry name" value="SGNH_plant_lipase-like"/>
</dbReference>
<comment type="caution">
    <text evidence="5">The sequence shown here is derived from an EMBL/GenBank/DDBJ whole genome shotgun (WGS) entry which is preliminary data.</text>
</comment>
<evidence type="ECO:0000313" key="5">
    <source>
        <dbReference type="EMBL" id="CAK9188341.1"/>
    </source>
</evidence>
<name>A0ABC8V4Q4_9AQUA</name>
<gene>
    <name evidence="5" type="ORF">ILEXP_LOCUS59009</name>
</gene>
<dbReference type="CDD" id="cd01837">
    <property type="entry name" value="SGNH_plant_lipase_like"/>
    <property type="match status" value="1"/>
</dbReference>
<proteinExistence type="inferred from homology"/>
<evidence type="ECO:0008006" key="7">
    <source>
        <dbReference type="Google" id="ProtNLM"/>
    </source>
</evidence>
<evidence type="ECO:0000256" key="1">
    <source>
        <dbReference type="ARBA" id="ARBA00008668"/>
    </source>
</evidence>
<keyword evidence="3" id="KW-0442">Lipid degradation</keyword>
<dbReference type="InterPro" id="IPR001087">
    <property type="entry name" value="GDSL"/>
</dbReference>
<organism evidence="5 6">
    <name type="scientific">Ilex paraguariensis</name>
    <name type="common">yerba mate</name>
    <dbReference type="NCBI Taxonomy" id="185542"/>
    <lineage>
        <taxon>Eukaryota</taxon>
        <taxon>Viridiplantae</taxon>
        <taxon>Streptophyta</taxon>
        <taxon>Embryophyta</taxon>
        <taxon>Tracheophyta</taxon>
        <taxon>Spermatophyta</taxon>
        <taxon>Magnoliopsida</taxon>
        <taxon>eudicotyledons</taxon>
        <taxon>Gunneridae</taxon>
        <taxon>Pentapetalae</taxon>
        <taxon>asterids</taxon>
        <taxon>campanulids</taxon>
        <taxon>Aquifoliales</taxon>
        <taxon>Aquifoliaceae</taxon>
        <taxon>Ilex</taxon>
    </lineage>
</organism>
<keyword evidence="4" id="KW-0443">Lipid metabolism</keyword>
<dbReference type="AlphaFoldDB" id="A0ABC8V4Q4"/>
<protein>
    <recommendedName>
        <fullName evidence="7">GDSL esterase/lipase</fullName>
    </recommendedName>
</protein>
<dbReference type="GO" id="GO:0016787">
    <property type="term" value="F:hydrolase activity"/>
    <property type="evidence" value="ECO:0007669"/>
    <property type="project" value="UniProtKB-KW"/>
</dbReference>
<dbReference type="PANTHER" id="PTHR46020">
    <property type="entry name" value="OSJNBB0059K02.9 PROTEIN"/>
    <property type="match status" value="1"/>
</dbReference>
<dbReference type="GO" id="GO:0016042">
    <property type="term" value="P:lipid catabolic process"/>
    <property type="evidence" value="ECO:0007669"/>
    <property type="project" value="UniProtKB-KW"/>
</dbReference>
<dbReference type="PANTHER" id="PTHR46020:SF4">
    <property type="entry name" value="OS04G0650200 PROTEIN"/>
    <property type="match status" value="1"/>
</dbReference>
<dbReference type="Gene3D" id="3.40.50.1110">
    <property type="entry name" value="SGNH hydrolase"/>
    <property type="match status" value="1"/>
</dbReference>
<reference evidence="5 6" key="1">
    <citation type="submission" date="2024-02" db="EMBL/GenBank/DDBJ databases">
        <authorList>
            <person name="Vignale AGUSTIN F."/>
            <person name="Sosa J E."/>
            <person name="Modenutti C."/>
        </authorList>
    </citation>
    <scope>NUCLEOTIDE SEQUENCE [LARGE SCALE GENOMIC DNA]</scope>
</reference>
<sequence length="335" mass="36835">MLLLMIAAAQAIGGSSRRRHGLMKLFVFGDSYADTGNWPKGSATSWKEPYGITFPGEPSGRFSDGRVLTDYIASFAGIRPPLPYKLWKSGTKSPRHGMNFAHGGTGVFNTLVDGPNMTTQINFFQQLVEEKVYTKSDLNSSVALVSLGGNDYATYMALKGTSQGFPAFTKSVINQLATNLNSIHSLGVRKIGITAMEPLGCLPRFAALSSFQNCSKAENSLAKFHNQMLEQSLQKLSNKSNESLFLILDLYNAFMSVLKIQENHPGNTRFENPLKPCCVGATEGDFCGSVDKNGRKKYSVCENPKLSFFWDVIHPSQQGWHAVYSAFRSSLQQLV</sequence>
<evidence type="ECO:0000256" key="3">
    <source>
        <dbReference type="ARBA" id="ARBA00022963"/>
    </source>
</evidence>
<evidence type="ECO:0000313" key="6">
    <source>
        <dbReference type="Proteomes" id="UP001642360"/>
    </source>
</evidence>
<dbReference type="Proteomes" id="UP001642360">
    <property type="component" value="Unassembled WGS sequence"/>
</dbReference>
<dbReference type="SUPFAM" id="SSF52266">
    <property type="entry name" value="SGNH hydrolase"/>
    <property type="match status" value="1"/>
</dbReference>
<keyword evidence="2" id="KW-0378">Hydrolase</keyword>
<evidence type="ECO:0000256" key="2">
    <source>
        <dbReference type="ARBA" id="ARBA00022801"/>
    </source>
</evidence>
<keyword evidence="6" id="KW-1185">Reference proteome</keyword>
<dbReference type="EMBL" id="CAUOFW020010391">
    <property type="protein sequence ID" value="CAK9188341.1"/>
    <property type="molecule type" value="Genomic_DNA"/>
</dbReference>